<dbReference type="RefSeq" id="WP_150433426.1">
    <property type="nucleotide sequence ID" value="NZ_VYKJ01000001.1"/>
</dbReference>
<dbReference type="OrthoDB" id="8613708at2"/>
<comment type="caution">
    <text evidence="1">The sequence shown here is derived from an EMBL/GenBank/DDBJ whole genome shotgun (WGS) entry which is preliminary data.</text>
</comment>
<dbReference type="Proteomes" id="UP000335415">
    <property type="component" value="Unassembled WGS sequence"/>
</dbReference>
<reference evidence="1 3" key="1">
    <citation type="submission" date="2019-09" db="EMBL/GenBank/DDBJ databases">
        <authorList>
            <person name="Li Y."/>
        </authorList>
    </citation>
    <scope>NUCLEOTIDE SEQUENCE [LARGE SCALE GENOMIC DNA]</scope>
    <source>
        <strain evidence="1 3">L3-3HA</strain>
    </source>
</reference>
<sequence length="97" mass="11332">MIDIIEYIDKKKKDLSRNGASLQELQKLDFLKKITVFISTHQFDNNIDSIIQIADENTGYSEYRIMNDYESDNKNLWVEYDNGNITLTPGDILIKLQ</sequence>
<accession>A0A5J5G735</accession>
<proteinExistence type="predicted"/>
<evidence type="ECO:0000313" key="1">
    <source>
        <dbReference type="EMBL" id="KAA9002455.1"/>
    </source>
</evidence>
<protein>
    <submittedName>
        <fullName evidence="1">Uncharacterized protein</fullName>
    </submittedName>
</protein>
<dbReference type="AlphaFoldDB" id="A0A5J5G735"/>
<evidence type="ECO:0000313" key="2">
    <source>
        <dbReference type="EMBL" id="KAA9003257.1"/>
    </source>
</evidence>
<dbReference type="EMBL" id="VYKJ01000001">
    <property type="protein sequence ID" value="KAA9003257.1"/>
    <property type="molecule type" value="Genomic_DNA"/>
</dbReference>
<organism evidence="1 3">
    <name type="scientific">Affinibrenneria salicis</name>
    <dbReference type="NCBI Taxonomy" id="2590031"/>
    <lineage>
        <taxon>Bacteria</taxon>
        <taxon>Pseudomonadati</taxon>
        <taxon>Pseudomonadota</taxon>
        <taxon>Gammaproteobacteria</taxon>
        <taxon>Enterobacterales</taxon>
        <taxon>Pectobacteriaceae</taxon>
        <taxon>Affinibrenneria</taxon>
    </lineage>
</organism>
<gene>
    <name evidence="1" type="ORF">FJU30_00115</name>
    <name evidence="2" type="ORF">FJU30_04650</name>
</gene>
<evidence type="ECO:0000313" key="3">
    <source>
        <dbReference type="Proteomes" id="UP000335415"/>
    </source>
</evidence>
<name>A0A5J5G735_9GAMM</name>
<dbReference type="EMBL" id="VYKJ01000001">
    <property type="protein sequence ID" value="KAA9002455.1"/>
    <property type="molecule type" value="Genomic_DNA"/>
</dbReference>
<keyword evidence="3" id="KW-1185">Reference proteome</keyword>